<dbReference type="Gene3D" id="3.30.565.10">
    <property type="entry name" value="Histidine kinase-like ATPase, C-terminal domain"/>
    <property type="match status" value="1"/>
</dbReference>
<keyword evidence="5 9" id="KW-0418">Kinase</keyword>
<dbReference type="GO" id="GO:0016301">
    <property type="term" value="F:kinase activity"/>
    <property type="evidence" value="ECO:0007669"/>
    <property type="project" value="UniProtKB-KW"/>
</dbReference>
<dbReference type="RefSeq" id="WP_182574578.1">
    <property type="nucleotide sequence ID" value="NZ_JACJHY010000015.1"/>
</dbReference>
<keyword evidence="10" id="KW-1185">Reference proteome</keyword>
<dbReference type="Proteomes" id="UP000587524">
    <property type="component" value="Unassembled WGS sequence"/>
</dbReference>
<keyword evidence="7" id="KW-0472">Membrane</keyword>
<evidence type="ECO:0000256" key="2">
    <source>
        <dbReference type="ARBA" id="ARBA00012438"/>
    </source>
</evidence>
<name>A0ABR6C8F5_9HYPH</name>
<dbReference type="InterPro" id="IPR005467">
    <property type="entry name" value="His_kinase_dom"/>
</dbReference>
<dbReference type="Pfam" id="PF02518">
    <property type="entry name" value="HATPase_c"/>
    <property type="match status" value="1"/>
</dbReference>
<dbReference type="EC" id="2.7.13.3" evidence="2"/>
<comment type="caution">
    <text evidence="9">The sequence shown here is derived from an EMBL/GenBank/DDBJ whole genome shotgun (WGS) entry which is preliminary data.</text>
</comment>
<dbReference type="EMBL" id="JACJHZ010000015">
    <property type="protein sequence ID" value="MBA9021302.1"/>
    <property type="molecule type" value="Genomic_DNA"/>
</dbReference>
<evidence type="ECO:0000256" key="3">
    <source>
        <dbReference type="ARBA" id="ARBA00022553"/>
    </source>
</evidence>
<evidence type="ECO:0000313" key="10">
    <source>
        <dbReference type="Proteomes" id="UP000587524"/>
    </source>
</evidence>
<feature type="domain" description="Histidine kinase" evidence="8">
    <location>
        <begin position="211"/>
        <end position="416"/>
    </location>
</feature>
<sequence length="423" mass="47207">MTFRTSSVFAILPYVGLCVALVLSTWAFLRSEQYRHDTDEILSQTYEIQWRATQVRERLLRVNGYVRLASEAGKLEPDISRQIALVSVNIEQLLALSYVDRFLPKKDAKLLQDVRQIIEQKVTPIIVAGSNYAQALPYMDRLEQDMFEVSSATVNHSATLQETAQIDIAASRNWFLFAIALGLVAIFYLIIHQRYAFISRRDQHLRSFASLFAHMTRSRVTALRLFLDNTGLGQPLSEEMLKAARGAANELESINNGLLKIAYNERDPRSEDLGKILRNVAERRNGLVKLDIDIDTIHLPVPATQFQLLVDELIQNAETAVNGRQNPKITVRTALRRLRFLGRTNVILEVSDNGVGMTPEIAEKATVPFFSTKAGNHVGLGLTGCAQMAATLRGNLTINSNPDKGTVVQVRIPAQPLQATAKG</sequence>
<keyword evidence="7" id="KW-0812">Transmembrane</keyword>
<evidence type="ECO:0000256" key="1">
    <source>
        <dbReference type="ARBA" id="ARBA00000085"/>
    </source>
</evidence>
<evidence type="ECO:0000256" key="6">
    <source>
        <dbReference type="ARBA" id="ARBA00023012"/>
    </source>
</evidence>
<evidence type="ECO:0000313" key="9">
    <source>
        <dbReference type="EMBL" id="MBA9021302.1"/>
    </source>
</evidence>
<dbReference type="InterPro" id="IPR004358">
    <property type="entry name" value="Sig_transdc_His_kin-like_C"/>
</dbReference>
<comment type="catalytic activity">
    <reaction evidence="1">
        <text>ATP + protein L-histidine = ADP + protein N-phospho-L-histidine.</text>
        <dbReference type="EC" id="2.7.13.3"/>
    </reaction>
</comment>
<dbReference type="InterPro" id="IPR050980">
    <property type="entry name" value="2C_sensor_his_kinase"/>
</dbReference>
<dbReference type="InterPro" id="IPR036890">
    <property type="entry name" value="HATPase_C_sf"/>
</dbReference>
<dbReference type="PANTHER" id="PTHR44936">
    <property type="entry name" value="SENSOR PROTEIN CREC"/>
    <property type="match status" value="1"/>
</dbReference>
<protein>
    <recommendedName>
        <fullName evidence="2">histidine kinase</fullName>
        <ecNumber evidence="2">2.7.13.3</ecNumber>
    </recommendedName>
</protein>
<evidence type="ECO:0000256" key="4">
    <source>
        <dbReference type="ARBA" id="ARBA00022679"/>
    </source>
</evidence>
<dbReference type="PANTHER" id="PTHR44936:SF9">
    <property type="entry name" value="SENSOR PROTEIN CREC"/>
    <property type="match status" value="1"/>
</dbReference>
<keyword evidence="6" id="KW-0902">Two-component regulatory system</keyword>
<feature type="transmembrane region" description="Helical" evidence="7">
    <location>
        <begin position="174"/>
        <end position="191"/>
    </location>
</feature>
<evidence type="ECO:0000256" key="7">
    <source>
        <dbReference type="SAM" id="Phobius"/>
    </source>
</evidence>
<dbReference type="PRINTS" id="PR00344">
    <property type="entry name" value="BCTRLSENSOR"/>
</dbReference>
<dbReference type="PROSITE" id="PS50109">
    <property type="entry name" value="HIS_KIN"/>
    <property type="match status" value="1"/>
</dbReference>
<dbReference type="SMART" id="SM00387">
    <property type="entry name" value="HATPase_c"/>
    <property type="match status" value="1"/>
</dbReference>
<keyword evidence="3" id="KW-0597">Phosphoprotein</keyword>
<evidence type="ECO:0000259" key="8">
    <source>
        <dbReference type="PROSITE" id="PS50109"/>
    </source>
</evidence>
<keyword evidence="7" id="KW-1133">Transmembrane helix</keyword>
<proteinExistence type="predicted"/>
<feature type="transmembrane region" description="Helical" evidence="7">
    <location>
        <begin position="7"/>
        <end position="29"/>
    </location>
</feature>
<dbReference type="SUPFAM" id="SSF55874">
    <property type="entry name" value="ATPase domain of HSP90 chaperone/DNA topoisomerase II/histidine kinase"/>
    <property type="match status" value="1"/>
</dbReference>
<accession>A0ABR6C8F5</accession>
<organism evidence="9 10">
    <name type="scientific">Aminobacter ciceronei</name>
    <dbReference type="NCBI Taxonomy" id="150723"/>
    <lineage>
        <taxon>Bacteria</taxon>
        <taxon>Pseudomonadati</taxon>
        <taxon>Pseudomonadota</taxon>
        <taxon>Alphaproteobacteria</taxon>
        <taxon>Hyphomicrobiales</taxon>
        <taxon>Phyllobacteriaceae</taxon>
        <taxon>Aminobacter</taxon>
    </lineage>
</organism>
<evidence type="ECO:0000256" key="5">
    <source>
        <dbReference type="ARBA" id="ARBA00022777"/>
    </source>
</evidence>
<gene>
    <name evidence="9" type="ORF">HNQ97_003308</name>
</gene>
<reference evidence="9 10" key="1">
    <citation type="submission" date="2020-08" db="EMBL/GenBank/DDBJ databases">
        <title>Genomic Encyclopedia of Type Strains, Phase IV (KMG-IV): sequencing the most valuable type-strain genomes for metagenomic binning, comparative biology and taxonomic classification.</title>
        <authorList>
            <person name="Goeker M."/>
        </authorList>
    </citation>
    <scope>NUCLEOTIDE SEQUENCE [LARGE SCALE GENOMIC DNA]</scope>
    <source>
        <strain evidence="9 10">DSM 17455</strain>
    </source>
</reference>
<dbReference type="InterPro" id="IPR003594">
    <property type="entry name" value="HATPase_dom"/>
</dbReference>
<keyword evidence="4" id="KW-0808">Transferase</keyword>